<dbReference type="CDD" id="cd02440">
    <property type="entry name" value="AdoMet_MTases"/>
    <property type="match status" value="1"/>
</dbReference>
<dbReference type="InterPro" id="IPR029063">
    <property type="entry name" value="SAM-dependent_MTases_sf"/>
</dbReference>
<dbReference type="EMBL" id="BMKB01000002">
    <property type="protein sequence ID" value="GGA46664.1"/>
    <property type="molecule type" value="Genomic_DNA"/>
</dbReference>
<evidence type="ECO:0000256" key="5">
    <source>
        <dbReference type="ARBA" id="ARBA00022691"/>
    </source>
</evidence>
<dbReference type="GO" id="GO:0071424">
    <property type="term" value="F:rRNA (cytosine-N4-)-methyltransferase activity"/>
    <property type="evidence" value="ECO:0007669"/>
    <property type="project" value="UniProtKB-UniRule"/>
</dbReference>
<protein>
    <recommendedName>
        <fullName evidence="6">Ribosomal RNA small subunit methyltransferase H</fullName>
        <ecNumber evidence="6">2.1.1.199</ecNumber>
    </recommendedName>
    <alternativeName>
        <fullName evidence="6">16S rRNA m(4)C1402 methyltransferase</fullName>
    </alternativeName>
    <alternativeName>
        <fullName evidence="6">rRNA (cytosine-N(4)-)-methyltransferase RsmH</fullName>
    </alternativeName>
</protein>
<dbReference type="GO" id="GO:0005737">
    <property type="term" value="C:cytoplasm"/>
    <property type="evidence" value="ECO:0007669"/>
    <property type="project" value="UniProtKB-SubCell"/>
</dbReference>
<evidence type="ECO:0000313" key="8">
    <source>
        <dbReference type="EMBL" id="GGA46664.1"/>
    </source>
</evidence>
<accession>A0A916VX01</accession>
<evidence type="ECO:0000256" key="3">
    <source>
        <dbReference type="ARBA" id="ARBA00022603"/>
    </source>
</evidence>
<evidence type="ECO:0000256" key="2">
    <source>
        <dbReference type="ARBA" id="ARBA00022552"/>
    </source>
</evidence>
<comment type="function">
    <text evidence="6">Specifically methylates the N4 position of cytidine in position 1402 (C1402) of 16S rRNA.</text>
</comment>
<dbReference type="Gene3D" id="3.40.50.150">
    <property type="entry name" value="Vaccinia Virus protein VP39"/>
    <property type="match status" value="1"/>
</dbReference>
<keyword evidence="3 6" id="KW-0489">Methyltransferase</keyword>
<evidence type="ECO:0000313" key="9">
    <source>
        <dbReference type="Proteomes" id="UP000596977"/>
    </source>
</evidence>
<dbReference type="PIRSF" id="PIRSF004486">
    <property type="entry name" value="MraW"/>
    <property type="match status" value="1"/>
</dbReference>
<dbReference type="SUPFAM" id="SSF53335">
    <property type="entry name" value="S-adenosyl-L-methionine-dependent methyltransferases"/>
    <property type="match status" value="1"/>
</dbReference>
<keyword evidence="4 6" id="KW-0808">Transferase</keyword>
<dbReference type="HAMAP" id="MF_01007">
    <property type="entry name" value="16SrRNA_methyltr_H"/>
    <property type="match status" value="1"/>
</dbReference>
<comment type="similarity">
    <text evidence="1 6">Belongs to the methyltransferase superfamily. RsmH family.</text>
</comment>
<comment type="subcellular location">
    <subcellularLocation>
        <location evidence="6">Cytoplasm</location>
    </subcellularLocation>
</comment>
<feature type="binding site" evidence="6">
    <location>
        <position position="116"/>
    </location>
    <ligand>
        <name>S-adenosyl-L-methionine</name>
        <dbReference type="ChEBI" id="CHEBI:59789"/>
    </ligand>
</feature>
<dbReference type="InterPro" id="IPR002903">
    <property type="entry name" value="RsmH"/>
</dbReference>
<feature type="binding site" evidence="6">
    <location>
        <position position="71"/>
    </location>
    <ligand>
        <name>S-adenosyl-L-methionine</name>
        <dbReference type="ChEBI" id="CHEBI:59789"/>
    </ligand>
</feature>
<organism evidence="8 9">
    <name type="scientific">Pelagibacterium lentulum</name>
    <dbReference type="NCBI Taxonomy" id="2029865"/>
    <lineage>
        <taxon>Bacteria</taxon>
        <taxon>Pseudomonadati</taxon>
        <taxon>Pseudomonadota</taxon>
        <taxon>Alphaproteobacteria</taxon>
        <taxon>Hyphomicrobiales</taxon>
        <taxon>Devosiaceae</taxon>
        <taxon>Pelagibacterium</taxon>
    </lineage>
</organism>
<dbReference type="Proteomes" id="UP000596977">
    <property type="component" value="Unassembled WGS sequence"/>
</dbReference>
<evidence type="ECO:0000256" key="7">
    <source>
        <dbReference type="SAM" id="MobiDB-lite"/>
    </source>
</evidence>
<keyword evidence="6" id="KW-0963">Cytoplasm</keyword>
<comment type="catalytic activity">
    <reaction evidence="6">
        <text>cytidine(1402) in 16S rRNA + S-adenosyl-L-methionine = N(4)-methylcytidine(1402) in 16S rRNA + S-adenosyl-L-homocysteine + H(+)</text>
        <dbReference type="Rhea" id="RHEA:42928"/>
        <dbReference type="Rhea" id="RHEA-COMP:10286"/>
        <dbReference type="Rhea" id="RHEA-COMP:10287"/>
        <dbReference type="ChEBI" id="CHEBI:15378"/>
        <dbReference type="ChEBI" id="CHEBI:57856"/>
        <dbReference type="ChEBI" id="CHEBI:59789"/>
        <dbReference type="ChEBI" id="CHEBI:74506"/>
        <dbReference type="ChEBI" id="CHEBI:82748"/>
        <dbReference type="EC" id="2.1.1.199"/>
    </reaction>
</comment>
<proteinExistence type="inferred from homology"/>
<dbReference type="Pfam" id="PF01795">
    <property type="entry name" value="Methyltransf_5"/>
    <property type="match status" value="1"/>
</dbReference>
<keyword evidence="5 6" id="KW-0949">S-adenosyl-L-methionine</keyword>
<feature type="region of interest" description="Disordered" evidence="7">
    <location>
        <begin position="1"/>
        <end position="25"/>
    </location>
</feature>
<dbReference type="NCBIfam" id="TIGR00006">
    <property type="entry name" value="16S rRNA (cytosine(1402)-N(4))-methyltransferase RsmH"/>
    <property type="match status" value="1"/>
</dbReference>
<dbReference type="RefSeq" id="WP_244640691.1">
    <property type="nucleotide sequence ID" value="NZ_BMKB01000002.1"/>
</dbReference>
<feature type="binding site" evidence="6">
    <location>
        <begin position="54"/>
        <end position="56"/>
    </location>
    <ligand>
        <name>S-adenosyl-L-methionine</name>
        <dbReference type="ChEBI" id="CHEBI:59789"/>
    </ligand>
</feature>
<dbReference type="GO" id="GO:0070475">
    <property type="term" value="P:rRNA base methylation"/>
    <property type="evidence" value="ECO:0007669"/>
    <property type="project" value="UniProtKB-UniRule"/>
</dbReference>
<dbReference type="InterPro" id="IPR023397">
    <property type="entry name" value="SAM-dep_MeTrfase_MraW_recog"/>
</dbReference>
<feature type="binding site" evidence="6">
    <location>
        <position position="98"/>
    </location>
    <ligand>
        <name>S-adenosyl-L-methionine</name>
        <dbReference type="ChEBI" id="CHEBI:59789"/>
    </ligand>
</feature>
<dbReference type="PANTHER" id="PTHR11265">
    <property type="entry name" value="S-ADENOSYL-METHYLTRANSFERASE MRAW"/>
    <property type="match status" value="1"/>
</dbReference>
<name>A0A916VX01_9HYPH</name>
<dbReference type="PANTHER" id="PTHR11265:SF0">
    <property type="entry name" value="12S RRNA N4-METHYLCYTIDINE METHYLTRANSFERASE"/>
    <property type="match status" value="1"/>
</dbReference>
<keyword evidence="2 6" id="KW-0698">rRNA processing</keyword>
<feature type="binding site" evidence="6">
    <location>
        <position position="123"/>
    </location>
    <ligand>
        <name>S-adenosyl-L-methionine</name>
        <dbReference type="ChEBI" id="CHEBI:59789"/>
    </ligand>
</feature>
<dbReference type="Gene3D" id="1.10.150.170">
    <property type="entry name" value="Putative methyltransferase TM0872, insert domain"/>
    <property type="match status" value="1"/>
</dbReference>
<gene>
    <name evidence="6 8" type="primary">rsmH</name>
    <name evidence="8" type="ORF">GCM10011499_15510</name>
</gene>
<evidence type="ECO:0000256" key="6">
    <source>
        <dbReference type="HAMAP-Rule" id="MF_01007"/>
    </source>
</evidence>
<keyword evidence="9" id="KW-1185">Reference proteome</keyword>
<sequence>MKEREARVTDPMGNNNVAGSGPDNSHESVLLPEVLEALGPLDGACIVDGTFGAGGYSRAMLDRGAIVIGIDRDPTVLPFAEKLASEFGDRFTFIAGRFAELDSLVADKPVAGVVLDIGVSSMQLDQGERGFSFMRAGPLDMRMGREGTSAADLVNELDEAELANLIFAYGEERASRRIARAIVAARADTPITDTLALARLIEKTIGRKPGATHPATKTFQALRIAVNREFDELVGGLFAAERLLTEGGRLAVVTFHSLEDRIVKRFFDISKTSAPQSRHLPQVEAVESCWAPVRKPVKAGSAELARNPRARSATLRSGIRTLAPAREVSREGLGVPGFRRGAA</sequence>
<comment type="caution">
    <text evidence="8">The sequence shown here is derived from an EMBL/GenBank/DDBJ whole genome shotgun (WGS) entry which is preliminary data.</text>
</comment>
<dbReference type="EC" id="2.1.1.199" evidence="6"/>
<evidence type="ECO:0000256" key="1">
    <source>
        <dbReference type="ARBA" id="ARBA00010396"/>
    </source>
</evidence>
<dbReference type="SUPFAM" id="SSF81799">
    <property type="entry name" value="Putative methyltransferase TM0872, insert domain"/>
    <property type="match status" value="1"/>
</dbReference>
<dbReference type="AlphaFoldDB" id="A0A916VX01"/>
<evidence type="ECO:0000256" key="4">
    <source>
        <dbReference type="ARBA" id="ARBA00022679"/>
    </source>
</evidence>
<reference evidence="8 9" key="1">
    <citation type="journal article" date="2014" name="Int. J. Syst. Evol. Microbiol.">
        <title>Complete genome sequence of Corynebacterium casei LMG S-19264T (=DSM 44701T), isolated from a smear-ripened cheese.</title>
        <authorList>
            <consortium name="US DOE Joint Genome Institute (JGI-PGF)"/>
            <person name="Walter F."/>
            <person name="Albersmeier A."/>
            <person name="Kalinowski J."/>
            <person name="Ruckert C."/>
        </authorList>
    </citation>
    <scope>NUCLEOTIDE SEQUENCE [LARGE SCALE GENOMIC DNA]</scope>
    <source>
        <strain evidence="8 9">CGMCC 1.15896</strain>
    </source>
</reference>